<keyword evidence="2" id="KW-1133">Transmembrane helix</keyword>
<dbReference type="InterPro" id="IPR050882">
    <property type="entry name" value="Prepilin_peptidase/N-MTase"/>
</dbReference>
<evidence type="ECO:0000256" key="1">
    <source>
        <dbReference type="ARBA" id="ARBA00005801"/>
    </source>
</evidence>
<evidence type="ECO:0000313" key="5">
    <source>
        <dbReference type="Proteomes" id="UP000320513"/>
    </source>
</evidence>
<reference evidence="4 5" key="1">
    <citation type="submission" date="2019-07" db="EMBL/GenBank/DDBJ databases">
        <title>New Mycobacterium species.</title>
        <authorList>
            <person name="Tortoli E."/>
            <person name="Ghielmetti G."/>
            <person name="Friedel U."/>
            <person name="Trovato A."/>
        </authorList>
    </citation>
    <scope>NUCLEOTIDE SEQUENCE [LARGE SCALE GENOMIC DNA]</scope>
    <source>
        <strain evidence="4 5">16-83</strain>
    </source>
</reference>
<dbReference type="GO" id="GO:0004190">
    <property type="term" value="F:aspartic-type endopeptidase activity"/>
    <property type="evidence" value="ECO:0007669"/>
    <property type="project" value="InterPro"/>
</dbReference>
<protein>
    <submittedName>
        <fullName evidence="4">Prepilin peptidase</fullName>
    </submittedName>
</protein>
<evidence type="ECO:0000313" key="4">
    <source>
        <dbReference type="EMBL" id="TVS89945.1"/>
    </source>
</evidence>
<gene>
    <name evidence="4" type="ORF">FPZ47_10875</name>
</gene>
<dbReference type="Proteomes" id="UP000320513">
    <property type="component" value="Unassembled WGS sequence"/>
</dbReference>
<keyword evidence="2" id="KW-0812">Transmembrane</keyword>
<accession>A0A557XVA5</accession>
<dbReference type="GO" id="GO:0005886">
    <property type="term" value="C:plasma membrane"/>
    <property type="evidence" value="ECO:0007669"/>
    <property type="project" value="TreeGrafter"/>
</dbReference>
<dbReference type="PROSITE" id="PS51257">
    <property type="entry name" value="PROKAR_LIPOPROTEIN"/>
    <property type="match status" value="1"/>
</dbReference>
<dbReference type="Gene3D" id="1.20.120.1220">
    <property type="match status" value="1"/>
</dbReference>
<dbReference type="InterPro" id="IPR000045">
    <property type="entry name" value="Prepilin_IV_endopep_pep"/>
</dbReference>
<keyword evidence="2" id="KW-0472">Membrane</keyword>
<feature type="domain" description="Prepilin type IV endopeptidase peptidase" evidence="3">
    <location>
        <begin position="8"/>
        <end position="110"/>
    </location>
</feature>
<dbReference type="Pfam" id="PF01478">
    <property type="entry name" value="Peptidase_A24"/>
    <property type="match status" value="1"/>
</dbReference>
<feature type="transmembrane region" description="Helical" evidence="2">
    <location>
        <begin position="81"/>
        <end position="103"/>
    </location>
</feature>
<evidence type="ECO:0000259" key="3">
    <source>
        <dbReference type="Pfam" id="PF01478"/>
    </source>
</evidence>
<dbReference type="EMBL" id="VMQU01000037">
    <property type="protein sequence ID" value="TVS89945.1"/>
    <property type="molecule type" value="Genomic_DNA"/>
</dbReference>
<proteinExistence type="inferred from homology"/>
<dbReference type="RefSeq" id="WP_144955087.1">
    <property type="nucleotide sequence ID" value="NZ_VMQU01000037.1"/>
</dbReference>
<dbReference type="PANTHER" id="PTHR30487:SF0">
    <property type="entry name" value="PREPILIN LEADER PEPTIDASE_N-METHYLTRANSFERASE-RELATED"/>
    <property type="match status" value="1"/>
</dbReference>
<dbReference type="GO" id="GO:0006465">
    <property type="term" value="P:signal peptide processing"/>
    <property type="evidence" value="ECO:0007669"/>
    <property type="project" value="TreeGrafter"/>
</dbReference>
<evidence type="ECO:0000256" key="2">
    <source>
        <dbReference type="SAM" id="Phobius"/>
    </source>
</evidence>
<organism evidence="4 5">
    <name type="scientific">Mycobacterium helveticum</name>
    <dbReference type="NCBI Taxonomy" id="2592811"/>
    <lineage>
        <taxon>Bacteria</taxon>
        <taxon>Bacillati</taxon>
        <taxon>Actinomycetota</taxon>
        <taxon>Actinomycetes</taxon>
        <taxon>Mycobacteriales</taxon>
        <taxon>Mycobacteriaceae</taxon>
        <taxon>Mycobacterium</taxon>
    </lineage>
</organism>
<name>A0A557XVA5_9MYCO</name>
<comment type="caution">
    <text evidence="4">The sequence shown here is derived from an EMBL/GenBank/DDBJ whole genome shotgun (WGS) entry which is preliminary data.</text>
</comment>
<dbReference type="AlphaFoldDB" id="A0A557XVA5"/>
<feature type="transmembrane region" description="Helical" evidence="2">
    <location>
        <begin position="50"/>
        <end position="69"/>
    </location>
</feature>
<sequence length="142" mass="13559">MRIAAAVLVLAWLAALSCYDVRERRLPNPLTLPGAATILTAAALTGRGPAALAGAAALTGIYLLVHLAAPAGMGAGDVKLAAGLGGLAGCFGAGAWLLAALAAPVLTALCGAVATARGARTVPHGPSMCAATAVAAGLALLG</sequence>
<comment type="similarity">
    <text evidence="1">Belongs to the peptidase A24 family.</text>
</comment>
<dbReference type="PANTHER" id="PTHR30487">
    <property type="entry name" value="TYPE 4 PREPILIN-LIKE PROTEINS LEADER PEPTIDE-PROCESSING ENZYME"/>
    <property type="match status" value="1"/>
</dbReference>
<keyword evidence="5" id="KW-1185">Reference proteome</keyword>